<name>A0A061GPL3_THECC</name>
<dbReference type="EMBL" id="CM001887">
    <property type="protein sequence ID" value="EOY31765.1"/>
    <property type="molecule type" value="Genomic_DNA"/>
</dbReference>
<organism evidence="1 2">
    <name type="scientific">Theobroma cacao</name>
    <name type="common">Cacao</name>
    <name type="synonym">Cocoa</name>
    <dbReference type="NCBI Taxonomy" id="3641"/>
    <lineage>
        <taxon>Eukaryota</taxon>
        <taxon>Viridiplantae</taxon>
        <taxon>Streptophyta</taxon>
        <taxon>Embryophyta</taxon>
        <taxon>Tracheophyta</taxon>
        <taxon>Spermatophyta</taxon>
        <taxon>Magnoliopsida</taxon>
        <taxon>eudicotyledons</taxon>
        <taxon>Gunneridae</taxon>
        <taxon>Pentapetalae</taxon>
        <taxon>rosids</taxon>
        <taxon>malvids</taxon>
        <taxon>Malvales</taxon>
        <taxon>Malvaceae</taxon>
        <taxon>Byttnerioideae</taxon>
        <taxon>Theobroma</taxon>
    </lineage>
</organism>
<reference evidence="1 2" key="1">
    <citation type="journal article" date="2013" name="Genome Biol.">
        <title>The genome sequence of the most widely cultivated cacao type and its use to identify candidate genes regulating pod color.</title>
        <authorList>
            <person name="Motamayor J.C."/>
            <person name="Mockaitis K."/>
            <person name="Schmutz J."/>
            <person name="Haiminen N."/>
            <person name="Iii D.L."/>
            <person name="Cornejo O."/>
            <person name="Findley S.D."/>
            <person name="Zheng P."/>
            <person name="Utro F."/>
            <person name="Royaert S."/>
            <person name="Saski C."/>
            <person name="Jenkins J."/>
            <person name="Podicheti R."/>
            <person name="Zhao M."/>
            <person name="Scheffler B.E."/>
            <person name="Stack J.C."/>
            <person name="Feltus F.A."/>
            <person name="Mustiga G.M."/>
            <person name="Amores F."/>
            <person name="Phillips W."/>
            <person name="Marelli J.P."/>
            <person name="May G.D."/>
            <person name="Shapiro H."/>
            <person name="Ma J."/>
            <person name="Bustamante C.D."/>
            <person name="Schnell R.J."/>
            <person name="Main D."/>
            <person name="Gilbert D."/>
            <person name="Parida L."/>
            <person name="Kuhn D.N."/>
        </authorList>
    </citation>
    <scope>NUCLEOTIDE SEQUENCE [LARGE SCALE GENOMIC DNA]</scope>
    <source>
        <strain evidence="2">cv. Matina 1-6</strain>
    </source>
</reference>
<evidence type="ECO:0000313" key="1">
    <source>
        <dbReference type="EMBL" id="EOY31765.1"/>
    </source>
</evidence>
<dbReference type="HOGENOM" id="CLU_2431434_0_0_1"/>
<keyword evidence="2" id="KW-1185">Reference proteome</keyword>
<dbReference type="Gramene" id="EOY31765">
    <property type="protein sequence ID" value="EOY31765"/>
    <property type="gene ID" value="TCM_038899"/>
</dbReference>
<dbReference type="Proteomes" id="UP000026915">
    <property type="component" value="Chromosome 9"/>
</dbReference>
<sequence>MNLSTPIIQNGQDLVMVEDITKLQEEEKESLQELLEILQGVVADDKKDDMLIWELDKKGKFSVKEAISALGYQAHGKIIVWIMSHACGVDK</sequence>
<evidence type="ECO:0000313" key="2">
    <source>
        <dbReference type="Proteomes" id="UP000026915"/>
    </source>
</evidence>
<proteinExistence type="predicted"/>
<accession>A0A061GPL3</accession>
<gene>
    <name evidence="1" type="ORF">TCM_038899</name>
</gene>
<dbReference type="InParanoid" id="A0A061GPL3"/>
<protein>
    <submittedName>
        <fullName evidence="1">Uncharacterized protein</fullName>
    </submittedName>
</protein>
<dbReference type="AlphaFoldDB" id="A0A061GPL3"/>